<dbReference type="Proteomes" id="UP000017836">
    <property type="component" value="Unassembled WGS sequence"/>
</dbReference>
<evidence type="ECO:0000313" key="2">
    <source>
        <dbReference type="Proteomes" id="UP000017836"/>
    </source>
</evidence>
<sequence length="85" mass="9748">MKECRSINCLVSWNIASAATINRTSVKEIRPSRVLRRQRLGRCWSANWGSSQSEHCDPCCILQQLMSKRLDIMNDHPAMVNTKLC</sequence>
<dbReference type="HOGENOM" id="CLU_2515648_0_0_1"/>
<dbReference type="AlphaFoldDB" id="W1PI68"/>
<dbReference type="Gramene" id="ERN07429">
    <property type="protein sequence ID" value="ERN07429"/>
    <property type="gene ID" value="AMTR_s00019p00248210"/>
</dbReference>
<proteinExistence type="predicted"/>
<keyword evidence="2" id="KW-1185">Reference proteome</keyword>
<gene>
    <name evidence="1" type="ORF">AMTR_s00019p00248210</name>
</gene>
<dbReference type="EMBL" id="KI393807">
    <property type="protein sequence ID" value="ERN07429.1"/>
    <property type="molecule type" value="Genomic_DNA"/>
</dbReference>
<name>W1PI68_AMBTC</name>
<evidence type="ECO:0000313" key="1">
    <source>
        <dbReference type="EMBL" id="ERN07429.1"/>
    </source>
</evidence>
<protein>
    <submittedName>
        <fullName evidence="1">Uncharacterized protein</fullName>
    </submittedName>
</protein>
<organism evidence="1 2">
    <name type="scientific">Amborella trichopoda</name>
    <dbReference type="NCBI Taxonomy" id="13333"/>
    <lineage>
        <taxon>Eukaryota</taxon>
        <taxon>Viridiplantae</taxon>
        <taxon>Streptophyta</taxon>
        <taxon>Embryophyta</taxon>
        <taxon>Tracheophyta</taxon>
        <taxon>Spermatophyta</taxon>
        <taxon>Magnoliopsida</taxon>
        <taxon>Amborellales</taxon>
        <taxon>Amborellaceae</taxon>
        <taxon>Amborella</taxon>
    </lineage>
</organism>
<accession>W1PI68</accession>
<reference evidence="2" key="1">
    <citation type="journal article" date="2013" name="Science">
        <title>The Amborella genome and the evolution of flowering plants.</title>
        <authorList>
            <consortium name="Amborella Genome Project"/>
        </authorList>
    </citation>
    <scope>NUCLEOTIDE SEQUENCE [LARGE SCALE GENOMIC DNA]</scope>
</reference>